<comment type="subcellular location">
    <subcellularLocation>
        <location evidence="3">Chromosome</location>
        <location evidence="3">Centromere</location>
        <location evidence="3">Kinetochore</location>
    </subcellularLocation>
    <subcellularLocation>
        <location evidence="2">Cytoplasm</location>
        <location evidence="2">Cytoskeleton</location>
        <location evidence="2">Spindle</location>
    </subcellularLocation>
    <subcellularLocation>
        <location evidence="1">Nucleus</location>
    </subcellularLocation>
</comment>
<keyword evidence="11" id="KW-0995">Kinetochore</keyword>
<evidence type="ECO:0000256" key="10">
    <source>
        <dbReference type="ARBA" id="ARBA00022776"/>
    </source>
</evidence>
<organism evidence="18 19">
    <name type="scientific">Absidia repens</name>
    <dbReference type="NCBI Taxonomy" id="90262"/>
    <lineage>
        <taxon>Eukaryota</taxon>
        <taxon>Fungi</taxon>
        <taxon>Fungi incertae sedis</taxon>
        <taxon>Mucoromycota</taxon>
        <taxon>Mucoromycotina</taxon>
        <taxon>Mucoromycetes</taxon>
        <taxon>Mucorales</taxon>
        <taxon>Cunninghamellaceae</taxon>
        <taxon>Absidia</taxon>
    </lineage>
</organism>
<keyword evidence="14" id="KW-0131">Cell cycle</keyword>
<evidence type="ECO:0000256" key="7">
    <source>
        <dbReference type="ARBA" id="ARBA00022490"/>
    </source>
</evidence>
<keyword evidence="12" id="KW-0206">Cytoskeleton</keyword>
<dbReference type="GO" id="GO:0072686">
    <property type="term" value="C:mitotic spindle"/>
    <property type="evidence" value="ECO:0007669"/>
    <property type="project" value="InterPro"/>
</dbReference>
<dbReference type="InterPro" id="IPR013958">
    <property type="entry name" value="DASH_Dad1"/>
</dbReference>
<evidence type="ECO:0000256" key="9">
    <source>
        <dbReference type="ARBA" id="ARBA00022701"/>
    </source>
</evidence>
<dbReference type="EMBL" id="MCGE01000006">
    <property type="protein sequence ID" value="ORZ20692.1"/>
    <property type="molecule type" value="Genomic_DNA"/>
</dbReference>
<comment type="caution">
    <text evidence="18">The sequence shown here is derived from an EMBL/GenBank/DDBJ whole genome shotgun (WGS) entry which is preliminary data.</text>
</comment>
<keyword evidence="19" id="KW-1185">Reference proteome</keyword>
<evidence type="ECO:0000256" key="12">
    <source>
        <dbReference type="ARBA" id="ARBA00023212"/>
    </source>
</evidence>
<dbReference type="OrthoDB" id="5566853at2759"/>
<feature type="compositionally biased region" description="Polar residues" evidence="17">
    <location>
        <begin position="62"/>
        <end position="74"/>
    </location>
</feature>
<gene>
    <name evidence="18" type="ORF">BCR42DRAFT_409298</name>
</gene>
<dbReference type="PANTHER" id="PTHR28025">
    <property type="entry name" value="DASH COMPLEX SUBUNIT DAD1"/>
    <property type="match status" value="1"/>
</dbReference>
<dbReference type="GO" id="GO:0051301">
    <property type="term" value="P:cell division"/>
    <property type="evidence" value="ECO:0007669"/>
    <property type="project" value="UniProtKB-KW"/>
</dbReference>
<evidence type="ECO:0000256" key="1">
    <source>
        <dbReference type="ARBA" id="ARBA00004123"/>
    </source>
</evidence>
<sequence>MTSNFEIERDKLMEKVSQGLGQLVGSLGDLNRNLETVNTIGKEFEAPANVWHQFHQSVMAPDTTSPIATDSNPAGTMKKPEDHDYDMLSNQALAQDETHSTTHQHSQLSRLSHQSN</sequence>
<keyword evidence="15" id="KW-0137">Centromere</keyword>
<evidence type="ECO:0000313" key="18">
    <source>
        <dbReference type="EMBL" id="ORZ20692.1"/>
    </source>
</evidence>
<comment type="similarity">
    <text evidence="4">Belongs to the DASH complex DAD1 family.</text>
</comment>
<evidence type="ECO:0000256" key="8">
    <source>
        <dbReference type="ARBA" id="ARBA00022618"/>
    </source>
</evidence>
<keyword evidence="7" id="KW-0963">Cytoplasm</keyword>
<feature type="compositionally biased region" description="Low complexity" evidence="17">
    <location>
        <begin position="103"/>
        <end position="116"/>
    </location>
</feature>
<dbReference type="AlphaFoldDB" id="A0A1X2IR03"/>
<keyword evidence="6" id="KW-0158">Chromosome</keyword>
<feature type="region of interest" description="Disordered" evidence="17">
    <location>
        <begin position="61"/>
        <end position="116"/>
    </location>
</feature>
<evidence type="ECO:0000256" key="17">
    <source>
        <dbReference type="SAM" id="MobiDB-lite"/>
    </source>
</evidence>
<evidence type="ECO:0000256" key="3">
    <source>
        <dbReference type="ARBA" id="ARBA00004629"/>
    </source>
</evidence>
<accession>A0A1X2IR03</accession>
<keyword evidence="9" id="KW-0493">Microtubule</keyword>
<dbReference type="GO" id="GO:0051010">
    <property type="term" value="F:microtubule plus-end binding"/>
    <property type="evidence" value="ECO:0007669"/>
    <property type="project" value="TreeGrafter"/>
</dbReference>
<evidence type="ECO:0000256" key="4">
    <source>
        <dbReference type="ARBA" id="ARBA00010146"/>
    </source>
</evidence>
<dbReference type="PANTHER" id="PTHR28025:SF1">
    <property type="entry name" value="DASH COMPLEX SUBUNIT DAD1"/>
    <property type="match status" value="1"/>
</dbReference>
<dbReference type="GO" id="GO:0005876">
    <property type="term" value="C:spindle microtubule"/>
    <property type="evidence" value="ECO:0007669"/>
    <property type="project" value="TreeGrafter"/>
</dbReference>
<dbReference type="Pfam" id="PF08649">
    <property type="entry name" value="DASH_Dad1"/>
    <property type="match status" value="1"/>
</dbReference>
<protein>
    <recommendedName>
        <fullName evidence="5">DASH complex subunit DAD1</fullName>
    </recommendedName>
    <alternativeName>
        <fullName evidence="16">Outer kinetochore protein DAD1</fullName>
    </alternativeName>
</protein>
<evidence type="ECO:0000256" key="16">
    <source>
        <dbReference type="ARBA" id="ARBA00030566"/>
    </source>
</evidence>
<keyword evidence="13" id="KW-0539">Nucleus</keyword>
<keyword evidence="10" id="KW-0498">Mitosis</keyword>
<dbReference type="GO" id="GO:0042729">
    <property type="term" value="C:DASH complex"/>
    <property type="evidence" value="ECO:0007669"/>
    <property type="project" value="InterPro"/>
</dbReference>
<evidence type="ECO:0000256" key="2">
    <source>
        <dbReference type="ARBA" id="ARBA00004186"/>
    </source>
</evidence>
<dbReference type="GO" id="GO:0044732">
    <property type="term" value="C:mitotic spindle pole body"/>
    <property type="evidence" value="ECO:0007669"/>
    <property type="project" value="TreeGrafter"/>
</dbReference>
<evidence type="ECO:0000256" key="11">
    <source>
        <dbReference type="ARBA" id="ARBA00022838"/>
    </source>
</evidence>
<evidence type="ECO:0000256" key="13">
    <source>
        <dbReference type="ARBA" id="ARBA00023242"/>
    </source>
</evidence>
<evidence type="ECO:0000313" key="19">
    <source>
        <dbReference type="Proteomes" id="UP000193560"/>
    </source>
</evidence>
<evidence type="ECO:0000256" key="15">
    <source>
        <dbReference type="ARBA" id="ARBA00023328"/>
    </source>
</evidence>
<evidence type="ECO:0000256" key="6">
    <source>
        <dbReference type="ARBA" id="ARBA00022454"/>
    </source>
</evidence>
<evidence type="ECO:0000256" key="14">
    <source>
        <dbReference type="ARBA" id="ARBA00023306"/>
    </source>
</evidence>
<dbReference type="STRING" id="90262.A0A1X2IR03"/>
<reference evidence="18 19" key="1">
    <citation type="submission" date="2016-07" db="EMBL/GenBank/DDBJ databases">
        <title>Pervasive Adenine N6-methylation of Active Genes in Fungi.</title>
        <authorList>
            <consortium name="DOE Joint Genome Institute"/>
            <person name="Mondo S.J."/>
            <person name="Dannebaum R.O."/>
            <person name="Kuo R.C."/>
            <person name="Labutti K."/>
            <person name="Haridas S."/>
            <person name="Kuo A."/>
            <person name="Salamov A."/>
            <person name="Ahrendt S.R."/>
            <person name="Lipzen A."/>
            <person name="Sullivan W."/>
            <person name="Andreopoulos W.B."/>
            <person name="Clum A."/>
            <person name="Lindquist E."/>
            <person name="Daum C."/>
            <person name="Ramamoorthy G.K."/>
            <person name="Gryganskyi A."/>
            <person name="Culley D."/>
            <person name="Magnuson J.K."/>
            <person name="James T.Y."/>
            <person name="O'Malley M.A."/>
            <person name="Stajich J.E."/>
            <person name="Spatafora J.W."/>
            <person name="Visel A."/>
            <person name="Grigoriev I.V."/>
        </authorList>
    </citation>
    <scope>NUCLEOTIDE SEQUENCE [LARGE SCALE GENOMIC DNA]</scope>
    <source>
        <strain evidence="18 19">NRRL 1336</strain>
    </source>
</reference>
<name>A0A1X2IR03_9FUNG</name>
<evidence type="ECO:0000256" key="5">
    <source>
        <dbReference type="ARBA" id="ARBA00020261"/>
    </source>
</evidence>
<dbReference type="Proteomes" id="UP000193560">
    <property type="component" value="Unassembled WGS sequence"/>
</dbReference>
<keyword evidence="8" id="KW-0132">Cell division</keyword>
<proteinExistence type="inferred from homology"/>